<keyword evidence="3" id="KW-1185">Reference proteome</keyword>
<keyword evidence="1" id="KW-0812">Transmembrane</keyword>
<accession>A0A0S3T802</accession>
<feature type="transmembrane region" description="Helical" evidence="1">
    <location>
        <begin position="39"/>
        <end position="62"/>
    </location>
</feature>
<evidence type="ECO:0000256" key="1">
    <source>
        <dbReference type="SAM" id="Phobius"/>
    </source>
</evidence>
<name>A0A0S3T802_PHAAN</name>
<feature type="transmembrane region" description="Helical" evidence="1">
    <location>
        <begin position="74"/>
        <end position="95"/>
    </location>
</feature>
<dbReference type="EMBL" id="AP015044">
    <property type="protein sequence ID" value="BAU01390.1"/>
    <property type="molecule type" value="Genomic_DNA"/>
</dbReference>
<dbReference type="AlphaFoldDB" id="A0A0S3T802"/>
<reference evidence="2 3" key="1">
    <citation type="journal article" date="2015" name="Sci. Rep.">
        <title>The power of single molecule real-time sequencing technology in the de novo assembly of a eukaryotic genome.</title>
        <authorList>
            <person name="Sakai H."/>
            <person name="Naito K."/>
            <person name="Ogiso-Tanaka E."/>
            <person name="Takahashi Y."/>
            <person name="Iseki K."/>
            <person name="Muto C."/>
            <person name="Satou K."/>
            <person name="Teruya K."/>
            <person name="Shiroma A."/>
            <person name="Shimoji M."/>
            <person name="Hirano T."/>
            <person name="Itoh T."/>
            <person name="Kaga A."/>
            <person name="Tomooka N."/>
        </authorList>
    </citation>
    <scope>NUCLEOTIDE SEQUENCE [LARGE SCALE GENOMIC DNA]</scope>
    <source>
        <strain evidence="3">cv. Shumari</strain>
    </source>
</reference>
<keyword evidence="1" id="KW-0472">Membrane</keyword>
<evidence type="ECO:0000313" key="2">
    <source>
        <dbReference type="EMBL" id="BAU01390.1"/>
    </source>
</evidence>
<evidence type="ECO:0000313" key="3">
    <source>
        <dbReference type="Proteomes" id="UP000291084"/>
    </source>
</evidence>
<keyword evidence="1" id="KW-1133">Transmembrane helix</keyword>
<dbReference type="Proteomes" id="UP000291084">
    <property type="component" value="Chromosome 11"/>
</dbReference>
<sequence>MTVRTSGLAIFGFRVLFLLFFSFGALFNHDRFHFLTNGGIAAAIIRCGIAVAIVRCGIAATISDEGAARRNRSMVFIFLIIQSMVCLLMTCVGEAPPTRSMGE</sequence>
<protein>
    <submittedName>
        <fullName evidence="2">Uncharacterized protein</fullName>
    </submittedName>
</protein>
<gene>
    <name evidence="2" type="primary">Vigan.11G061400</name>
    <name evidence="2" type="ORF">VIGAN_11061400</name>
</gene>
<feature type="transmembrane region" description="Helical" evidence="1">
    <location>
        <begin position="7"/>
        <end position="27"/>
    </location>
</feature>
<organism evidence="2 3">
    <name type="scientific">Vigna angularis var. angularis</name>
    <dbReference type="NCBI Taxonomy" id="157739"/>
    <lineage>
        <taxon>Eukaryota</taxon>
        <taxon>Viridiplantae</taxon>
        <taxon>Streptophyta</taxon>
        <taxon>Embryophyta</taxon>
        <taxon>Tracheophyta</taxon>
        <taxon>Spermatophyta</taxon>
        <taxon>Magnoliopsida</taxon>
        <taxon>eudicotyledons</taxon>
        <taxon>Gunneridae</taxon>
        <taxon>Pentapetalae</taxon>
        <taxon>rosids</taxon>
        <taxon>fabids</taxon>
        <taxon>Fabales</taxon>
        <taxon>Fabaceae</taxon>
        <taxon>Papilionoideae</taxon>
        <taxon>50 kb inversion clade</taxon>
        <taxon>NPAAA clade</taxon>
        <taxon>indigoferoid/millettioid clade</taxon>
        <taxon>Phaseoleae</taxon>
        <taxon>Vigna</taxon>
    </lineage>
</organism>
<proteinExistence type="predicted"/>